<evidence type="ECO:0000256" key="9">
    <source>
        <dbReference type="ARBA" id="ARBA00022822"/>
    </source>
</evidence>
<evidence type="ECO:0000256" key="13">
    <source>
        <dbReference type="ARBA" id="ARBA00023268"/>
    </source>
</evidence>
<organism evidence="19 20">
    <name type="scientific">Glaesserella parasuis ZJ0906</name>
    <dbReference type="NCBI Taxonomy" id="1322346"/>
    <lineage>
        <taxon>Bacteria</taxon>
        <taxon>Pseudomonadati</taxon>
        <taxon>Pseudomonadota</taxon>
        <taxon>Gammaproteobacteria</taxon>
        <taxon>Pasteurellales</taxon>
        <taxon>Pasteurellaceae</taxon>
        <taxon>Glaesserella</taxon>
    </lineage>
</organism>
<dbReference type="EMBL" id="CP005384">
    <property type="protein sequence ID" value="AGO17104.1"/>
    <property type="molecule type" value="Genomic_DNA"/>
</dbReference>
<dbReference type="InterPro" id="IPR013798">
    <property type="entry name" value="Indole-3-glycerol_P_synth_dom"/>
</dbReference>
<evidence type="ECO:0000256" key="11">
    <source>
        <dbReference type="ARBA" id="ARBA00023235"/>
    </source>
</evidence>
<evidence type="ECO:0000256" key="2">
    <source>
        <dbReference type="ARBA" id="ARBA00001633"/>
    </source>
</evidence>
<dbReference type="InterPro" id="IPR013785">
    <property type="entry name" value="Aldolase_TIM"/>
</dbReference>
<dbReference type="HAMAP" id="MF_00134_B">
    <property type="entry name" value="IGPS_B"/>
    <property type="match status" value="1"/>
</dbReference>
<keyword evidence="10 15" id="KW-0057">Aromatic amino acid biosynthesis</keyword>
<evidence type="ECO:0000259" key="18">
    <source>
        <dbReference type="Pfam" id="PF00697"/>
    </source>
</evidence>
<evidence type="ECO:0000256" key="4">
    <source>
        <dbReference type="ARBA" id="ARBA00004696"/>
    </source>
</evidence>
<dbReference type="NCBIfam" id="NF006945">
    <property type="entry name" value="PRK09427.1"/>
    <property type="match status" value="1"/>
</dbReference>
<feature type="domain" description="Indole-3-glycerol phosphate synthase" evidence="17">
    <location>
        <begin position="11"/>
        <end position="261"/>
    </location>
</feature>
<dbReference type="PROSITE" id="PS00614">
    <property type="entry name" value="IGPS"/>
    <property type="match status" value="1"/>
</dbReference>
<dbReference type="InterPro" id="IPR045186">
    <property type="entry name" value="Indole-3-glycerol_P_synth"/>
</dbReference>
<evidence type="ECO:0000256" key="15">
    <source>
        <dbReference type="HAMAP-Rule" id="MF_00134"/>
    </source>
</evidence>
<dbReference type="SUPFAM" id="SSF51366">
    <property type="entry name" value="Ribulose-phoshate binding barrel"/>
    <property type="match status" value="2"/>
</dbReference>
<keyword evidence="8 15" id="KW-0210">Decarboxylase</keyword>
<reference evidence="19 20" key="1">
    <citation type="journal article" date="2013" name="PLoS ONE">
        <title>Complete Genome Analysis of a Haemophilus parasuis Serovar 12 Strain from China.</title>
        <authorList>
            <person name="Li Y."/>
            <person name="Kwok A.H."/>
            <person name="Jiang J."/>
            <person name="Zou Y."/>
            <person name="Zheng F."/>
            <person name="Chen P."/>
            <person name="Hou C."/>
            <person name="Leung F.C."/>
            <person name="Jiang P."/>
        </authorList>
    </citation>
    <scope>NUCLEOTIDE SEQUENCE [LARGE SCALE GENOMIC DNA]</scope>
    <source>
        <strain evidence="19 20">ZJ0906</strain>
    </source>
</reference>
<dbReference type="Gene3D" id="3.20.20.70">
    <property type="entry name" value="Aldolase class I"/>
    <property type="match status" value="2"/>
</dbReference>
<comment type="similarity">
    <text evidence="5">In the N-terminal section; belongs to the TrpC family.</text>
</comment>
<dbReference type="InterPro" id="IPR011060">
    <property type="entry name" value="RibuloseP-bd_barrel"/>
</dbReference>
<comment type="catalytic activity">
    <reaction evidence="1 16">
        <text>N-(5-phospho-beta-D-ribosyl)anthranilate = 1-(2-carboxyphenylamino)-1-deoxy-D-ribulose 5-phosphate</text>
        <dbReference type="Rhea" id="RHEA:21540"/>
        <dbReference type="ChEBI" id="CHEBI:18277"/>
        <dbReference type="ChEBI" id="CHEBI:58613"/>
        <dbReference type="EC" id="5.3.1.24"/>
    </reaction>
</comment>
<gene>
    <name evidence="15" type="primary">trpC</name>
    <name evidence="16" type="synonym">trpF</name>
    <name evidence="19" type="ORF">K756_09985</name>
</gene>
<dbReference type="CDD" id="cd00331">
    <property type="entry name" value="IGPS"/>
    <property type="match status" value="1"/>
</dbReference>
<evidence type="ECO:0000256" key="14">
    <source>
        <dbReference type="ARBA" id="ARBA00025592"/>
    </source>
</evidence>
<evidence type="ECO:0000256" key="7">
    <source>
        <dbReference type="ARBA" id="ARBA00022605"/>
    </source>
</evidence>
<evidence type="ECO:0000256" key="1">
    <source>
        <dbReference type="ARBA" id="ARBA00001164"/>
    </source>
</evidence>
<comment type="similarity">
    <text evidence="15">Belongs to the TrpC family.</text>
</comment>
<dbReference type="KEGG" id="hpaz:K756_09985"/>
<evidence type="ECO:0000256" key="10">
    <source>
        <dbReference type="ARBA" id="ARBA00023141"/>
    </source>
</evidence>
<accession>A0A806J6M0</accession>
<keyword evidence="11 16" id="KW-0413">Isomerase</keyword>
<dbReference type="GO" id="GO:0004640">
    <property type="term" value="F:phosphoribosylanthranilate isomerase activity"/>
    <property type="evidence" value="ECO:0007669"/>
    <property type="project" value="UniProtKB-UniRule"/>
</dbReference>
<sequence>MPQRHTQPSILKTIVQDKLLWIQHQQTHFPLNAFQHSLQPSDRDFYTALQQGSAQKPAYILECKKASPSKGLIRANFNVEDIAQVYKSYASAISVLTDEKYFQGDFTYIPRVRQLVNQPILCKDFIVSEYQIYLARYYQADAILLMLSVLDDETYRRLAEIAHGLGMGILTETSNQTELTRAIELGAKVIGINNRDLHDLSVDIARTLPLARQIPADRIIISESGIYHHHQIQQLKSDVHGFLIGSSLMGSPDLHQSVRTLIFGENKVCGLTRPQDVQAVYEQGALYGGLIFAEHSPRQLSLRQAQELVVQAPLRFVGVFQNQSIDFIEKIVNQLDLFAVQLHGEETAEFIAALRQQLPQSCQIWKAISVDAPPKITLAALATKTQSKSAVKIPSIPHVDRYILDSKIGNQRGGTGQPFDWSKIPQEYKSKLLLAGGINPDNIELALSQHCLGLDLNSGVESLTGMKSPQKLAAVFNKILERQTPKKLS</sequence>
<evidence type="ECO:0000313" key="19">
    <source>
        <dbReference type="EMBL" id="AGO17104.1"/>
    </source>
</evidence>
<comment type="similarity">
    <text evidence="6">In the C-terminal section; belongs to the TrpF family.</text>
</comment>
<dbReference type="PANTHER" id="PTHR22854">
    <property type="entry name" value="TRYPTOPHAN BIOSYNTHESIS PROTEIN"/>
    <property type="match status" value="1"/>
</dbReference>
<evidence type="ECO:0000256" key="6">
    <source>
        <dbReference type="ARBA" id="ARBA00009847"/>
    </source>
</evidence>
<dbReference type="InterPro" id="IPR001468">
    <property type="entry name" value="Indole-3-GlycerolPSynthase_CS"/>
</dbReference>
<dbReference type="FunFam" id="3.20.20.70:FF:000024">
    <property type="entry name" value="Indole-3-glycerol phosphate synthase"/>
    <property type="match status" value="1"/>
</dbReference>
<dbReference type="GO" id="GO:0000162">
    <property type="term" value="P:L-tryptophan biosynthetic process"/>
    <property type="evidence" value="ECO:0007669"/>
    <property type="project" value="UniProtKB-UniRule"/>
</dbReference>
<evidence type="ECO:0000256" key="8">
    <source>
        <dbReference type="ARBA" id="ARBA00022793"/>
    </source>
</evidence>
<comment type="function">
    <text evidence="14">Bifunctional enzyme that catalyzes two sequential steps of tryptophan biosynthetic pathway. The first reaction is catalyzed by the isomerase, coded by the TrpF domain; the second reaction is catalyzed by the synthase, coded by the TrpC domain.</text>
</comment>
<keyword evidence="12 15" id="KW-0456">Lyase</keyword>
<evidence type="ECO:0000256" key="16">
    <source>
        <dbReference type="HAMAP-Rule" id="MF_00135"/>
    </source>
</evidence>
<evidence type="ECO:0000256" key="5">
    <source>
        <dbReference type="ARBA" id="ARBA00007902"/>
    </source>
</evidence>
<dbReference type="EC" id="4.1.1.48" evidence="15"/>
<comment type="pathway">
    <text evidence="4 15">Amino-acid biosynthesis; L-tryptophan biosynthesis; L-tryptophan from chorismate: step 4/5.</text>
</comment>
<feature type="domain" description="N-(5'phosphoribosyl) anthranilate isomerase (PRAI)" evidence="18">
    <location>
        <begin position="266"/>
        <end position="477"/>
    </location>
</feature>
<keyword evidence="9 15" id="KW-0822">Tryptophan biosynthesis</keyword>
<proteinExistence type="inferred from homology"/>
<dbReference type="GO" id="GO:0004425">
    <property type="term" value="F:indole-3-glycerol-phosphate synthase activity"/>
    <property type="evidence" value="ECO:0007669"/>
    <property type="project" value="UniProtKB-UniRule"/>
</dbReference>
<dbReference type="CDD" id="cd00405">
    <property type="entry name" value="PRAI"/>
    <property type="match status" value="1"/>
</dbReference>
<dbReference type="HAMAP" id="MF_00135">
    <property type="entry name" value="PRAI"/>
    <property type="match status" value="1"/>
</dbReference>
<evidence type="ECO:0000313" key="20">
    <source>
        <dbReference type="Proteomes" id="UP000014672"/>
    </source>
</evidence>
<dbReference type="InterPro" id="IPR001240">
    <property type="entry name" value="PRAI_dom"/>
</dbReference>
<comment type="pathway">
    <text evidence="3 16">Amino-acid biosynthesis; L-tryptophan biosynthesis; L-tryptophan from chorismate: step 3/5.</text>
</comment>
<dbReference type="UniPathway" id="UPA00035">
    <property type="reaction ID" value="UER00042"/>
</dbReference>
<dbReference type="PANTHER" id="PTHR22854:SF2">
    <property type="entry name" value="INDOLE-3-GLYCEROL-PHOSPHATE SYNTHASE"/>
    <property type="match status" value="1"/>
</dbReference>
<protein>
    <recommendedName>
        <fullName evidence="15 16">Multifunctional fusion protein</fullName>
    </recommendedName>
    <domain>
        <recommendedName>
            <fullName evidence="15">Indole-3-glycerol phosphate synthase</fullName>
            <shortName evidence="15">IGPS</shortName>
            <ecNumber evidence="15">4.1.1.48</ecNumber>
        </recommendedName>
    </domain>
    <domain>
        <recommendedName>
            <fullName evidence="16">N-(5'-phosphoribosyl)anthranilate isomerase</fullName>
            <shortName evidence="16">PRAI</shortName>
            <ecNumber evidence="16">5.3.1.24</ecNumber>
        </recommendedName>
    </domain>
</protein>
<dbReference type="AlphaFoldDB" id="A0A806J6M0"/>
<name>A0A806J6M0_GLAPU</name>
<evidence type="ECO:0000259" key="17">
    <source>
        <dbReference type="Pfam" id="PF00218"/>
    </source>
</evidence>
<dbReference type="Pfam" id="PF00218">
    <property type="entry name" value="IGPS"/>
    <property type="match status" value="1"/>
</dbReference>
<keyword evidence="7 15" id="KW-0028">Amino-acid biosynthesis</keyword>
<comment type="catalytic activity">
    <reaction evidence="2 15">
        <text>1-(2-carboxyphenylamino)-1-deoxy-D-ribulose 5-phosphate + H(+) = (1S,2R)-1-C-(indol-3-yl)glycerol 3-phosphate + CO2 + H2O</text>
        <dbReference type="Rhea" id="RHEA:23476"/>
        <dbReference type="ChEBI" id="CHEBI:15377"/>
        <dbReference type="ChEBI" id="CHEBI:15378"/>
        <dbReference type="ChEBI" id="CHEBI:16526"/>
        <dbReference type="ChEBI" id="CHEBI:58613"/>
        <dbReference type="ChEBI" id="CHEBI:58866"/>
        <dbReference type="EC" id="4.1.1.48"/>
    </reaction>
</comment>
<comment type="similarity">
    <text evidence="16">Belongs to the TrpF family.</text>
</comment>
<keyword evidence="13" id="KW-0511">Multifunctional enzyme</keyword>
<evidence type="ECO:0000256" key="3">
    <source>
        <dbReference type="ARBA" id="ARBA00004664"/>
    </source>
</evidence>
<dbReference type="EC" id="5.3.1.24" evidence="16"/>
<dbReference type="Proteomes" id="UP000014672">
    <property type="component" value="Chromosome"/>
</dbReference>
<evidence type="ECO:0000256" key="12">
    <source>
        <dbReference type="ARBA" id="ARBA00023239"/>
    </source>
</evidence>
<dbReference type="Pfam" id="PF00697">
    <property type="entry name" value="PRAI"/>
    <property type="match status" value="1"/>
</dbReference>